<reference evidence="8" key="1">
    <citation type="submission" date="2022-01" db="EMBL/GenBank/DDBJ databases">
        <title>Genome Sequence Resource for Two Populations of Ditylenchus destructor, the Migratory Endoparasitic Phytonematode.</title>
        <authorList>
            <person name="Zhang H."/>
            <person name="Lin R."/>
            <person name="Xie B."/>
        </authorList>
    </citation>
    <scope>NUCLEOTIDE SEQUENCE</scope>
    <source>
        <strain evidence="8">BazhouSP</strain>
    </source>
</reference>
<dbReference type="PROSITE" id="PS40000">
    <property type="entry name" value="DM_1"/>
    <property type="match status" value="1"/>
</dbReference>
<comment type="subcellular location">
    <subcellularLocation>
        <location evidence="5">Nucleus</location>
    </subcellularLocation>
</comment>
<evidence type="ECO:0000259" key="7">
    <source>
        <dbReference type="PROSITE" id="PS50809"/>
    </source>
</evidence>
<dbReference type="GO" id="GO:0046872">
    <property type="term" value="F:metal ion binding"/>
    <property type="evidence" value="ECO:0007669"/>
    <property type="project" value="UniProtKB-KW"/>
</dbReference>
<feature type="region of interest" description="Disordered" evidence="6">
    <location>
        <begin position="325"/>
        <end position="369"/>
    </location>
</feature>
<dbReference type="GO" id="GO:0006355">
    <property type="term" value="P:regulation of DNA-templated transcription"/>
    <property type="evidence" value="ECO:0007669"/>
    <property type="project" value="InterPro"/>
</dbReference>
<proteinExistence type="predicted"/>
<feature type="compositionally biased region" description="Basic and acidic residues" evidence="6">
    <location>
        <begin position="238"/>
        <end position="254"/>
    </location>
</feature>
<evidence type="ECO:0000313" key="9">
    <source>
        <dbReference type="Proteomes" id="UP001201812"/>
    </source>
</evidence>
<gene>
    <name evidence="8" type="ORF">DdX_08909</name>
</gene>
<dbReference type="SMART" id="SM00301">
    <property type="entry name" value="DM"/>
    <property type="match status" value="1"/>
</dbReference>
<accession>A0AAD4N372</accession>
<feature type="domain" description="DM" evidence="7">
    <location>
        <begin position="38"/>
        <end position="97"/>
    </location>
</feature>
<feature type="compositionally biased region" description="Basic and acidic residues" evidence="6">
    <location>
        <begin position="7"/>
        <end position="19"/>
    </location>
</feature>
<dbReference type="SUPFAM" id="SSF82927">
    <property type="entry name" value="Cysteine-rich DNA binding domain, (DM domain)"/>
    <property type="match status" value="1"/>
</dbReference>
<feature type="compositionally biased region" description="Polar residues" evidence="6">
    <location>
        <begin position="260"/>
        <end position="277"/>
    </location>
</feature>
<dbReference type="EMBL" id="JAKKPZ010000014">
    <property type="protein sequence ID" value="KAI1714018.1"/>
    <property type="molecule type" value="Genomic_DNA"/>
</dbReference>
<dbReference type="InterPro" id="IPR001275">
    <property type="entry name" value="DM_DNA-bd"/>
</dbReference>
<dbReference type="AlphaFoldDB" id="A0AAD4N372"/>
<name>A0AAD4N372_9BILA</name>
<evidence type="ECO:0000256" key="1">
    <source>
        <dbReference type="ARBA" id="ARBA00022723"/>
    </source>
</evidence>
<keyword evidence="2 5" id="KW-0862">Zinc</keyword>
<evidence type="ECO:0000256" key="6">
    <source>
        <dbReference type="SAM" id="MobiDB-lite"/>
    </source>
</evidence>
<feature type="DNA-binding region" description="DM" evidence="5">
    <location>
        <begin position="38"/>
        <end position="97"/>
    </location>
</feature>
<dbReference type="Proteomes" id="UP001201812">
    <property type="component" value="Unassembled WGS sequence"/>
</dbReference>
<keyword evidence="4 5" id="KW-0539">Nucleus</keyword>
<dbReference type="GO" id="GO:0043565">
    <property type="term" value="F:sequence-specific DNA binding"/>
    <property type="evidence" value="ECO:0007669"/>
    <property type="project" value="InterPro"/>
</dbReference>
<feature type="compositionally biased region" description="Basic and acidic residues" evidence="6">
    <location>
        <begin position="334"/>
        <end position="356"/>
    </location>
</feature>
<dbReference type="InterPro" id="IPR036407">
    <property type="entry name" value="DM_DNA-bd_sf"/>
</dbReference>
<keyword evidence="3 5" id="KW-0238">DNA-binding</keyword>
<feature type="compositionally biased region" description="Polar residues" evidence="6">
    <location>
        <begin position="20"/>
        <end position="29"/>
    </location>
</feature>
<evidence type="ECO:0000256" key="3">
    <source>
        <dbReference type="ARBA" id="ARBA00023125"/>
    </source>
</evidence>
<keyword evidence="1 5" id="KW-0479">Metal-binding</keyword>
<dbReference type="Gene3D" id="4.10.1040.10">
    <property type="entry name" value="DM DNA-binding domain"/>
    <property type="match status" value="1"/>
</dbReference>
<evidence type="ECO:0000256" key="5">
    <source>
        <dbReference type="PROSITE-ProRule" id="PRU00070"/>
    </source>
</evidence>
<comment type="caution">
    <text evidence="8">The sequence shown here is derived from an EMBL/GenBank/DDBJ whole genome shotgun (WGS) entry which is preliminary data.</text>
</comment>
<protein>
    <submittedName>
        <fullName evidence="8">DM DNA binding domain-containing protein</fullName>
    </submittedName>
</protein>
<keyword evidence="9" id="KW-1185">Reference proteome</keyword>
<feature type="compositionally biased region" description="Polar residues" evidence="6">
    <location>
        <begin position="221"/>
        <end position="233"/>
    </location>
</feature>
<feature type="region of interest" description="Disordered" evidence="6">
    <location>
        <begin position="1"/>
        <end position="29"/>
    </location>
</feature>
<feature type="region of interest" description="Disordered" evidence="6">
    <location>
        <begin position="492"/>
        <end position="513"/>
    </location>
</feature>
<dbReference type="PROSITE" id="PS50809">
    <property type="entry name" value="DM_2"/>
    <property type="match status" value="1"/>
</dbReference>
<sequence>MDPSDISAKDWDSCSKNEDASLQPSTSSGTNKGRVLFCRKCEGHGKQVPLKGHAPICPYNFCKCKSCDKLHAKRMVSFTRRNKDRIEAARALTVQRRAQQIASAAVTNTPNLLSGGNHSPAALPFAVSTQTTDNFVVCTSSGAAFAQPLPSPIQIPLGISNCFSAQIPEGFEIKSPFNSAMSTYDQWLLKCAQQRDIWPSPRMSISPKSVSSSSPQPTSSGIIQRTNLGNQIIGSRKRSPDNIDDKESCPEKRKGIVPVGNSTSPIQPTSSSMAQSKLPSTVYTPFFSLSPRAESLSEKLAKVKKDEDEGWITLPTIPPITIRLRKLSPSDPNPRVEVKGVDPNREKRVQESRNGEKTTVSSSPAPNAAMTEGLNWLKNLNDNGIINSCPISLNRPVNSTQPNSLFLPATLFNLSPIASQPIGQPSVTSTPSPSLTPGFVSKLSDEHVLANLLPQQVTTSQLLRHLEQLHLQQQQQNVQTSTPQVTKIMESSPEISQVPSTPEKKQPEDPLGGLTAYNFTEQMANFLSNSNALLQNSAWQHIF</sequence>
<dbReference type="Pfam" id="PF00751">
    <property type="entry name" value="DM"/>
    <property type="match status" value="1"/>
</dbReference>
<feature type="region of interest" description="Disordered" evidence="6">
    <location>
        <begin position="200"/>
        <end position="277"/>
    </location>
</feature>
<evidence type="ECO:0000256" key="2">
    <source>
        <dbReference type="ARBA" id="ARBA00022833"/>
    </source>
</evidence>
<evidence type="ECO:0000256" key="4">
    <source>
        <dbReference type="ARBA" id="ARBA00023242"/>
    </source>
</evidence>
<organism evidence="8 9">
    <name type="scientific">Ditylenchus destructor</name>
    <dbReference type="NCBI Taxonomy" id="166010"/>
    <lineage>
        <taxon>Eukaryota</taxon>
        <taxon>Metazoa</taxon>
        <taxon>Ecdysozoa</taxon>
        <taxon>Nematoda</taxon>
        <taxon>Chromadorea</taxon>
        <taxon>Rhabditida</taxon>
        <taxon>Tylenchina</taxon>
        <taxon>Tylenchomorpha</taxon>
        <taxon>Sphaerularioidea</taxon>
        <taxon>Anguinidae</taxon>
        <taxon>Anguininae</taxon>
        <taxon>Ditylenchus</taxon>
    </lineage>
</organism>
<dbReference type="GO" id="GO:0005634">
    <property type="term" value="C:nucleus"/>
    <property type="evidence" value="ECO:0007669"/>
    <property type="project" value="UniProtKB-SubCell"/>
</dbReference>
<evidence type="ECO:0000313" key="8">
    <source>
        <dbReference type="EMBL" id="KAI1714018.1"/>
    </source>
</evidence>
<feature type="compositionally biased region" description="Low complexity" evidence="6">
    <location>
        <begin position="200"/>
        <end position="220"/>
    </location>
</feature>